<comment type="caution">
    <text evidence="1">The sequence shown here is derived from an EMBL/GenBank/DDBJ whole genome shotgun (WGS) entry which is preliminary data.</text>
</comment>
<evidence type="ECO:0000313" key="2">
    <source>
        <dbReference type="Proteomes" id="UP000014200"/>
    </source>
</evidence>
<dbReference type="Proteomes" id="UP000014200">
    <property type="component" value="Unassembled WGS sequence"/>
</dbReference>
<accession>R9I935</accession>
<proteinExistence type="predicted"/>
<dbReference type="Pfam" id="PF15869">
    <property type="entry name" value="TolB_like"/>
    <property type="match status" value="1"/>
</dbReference>
<evidence type="ECO:0000313" key="1">
    <source>
        <dbReference type="EMBL" id="EOS13365.1"/>
    </source>
</evidence>
<organism evidence="1 2">
    <name type="scientific">Phocaeicola sartorii</name>
    <dbReference type="NCBI Taxonomy" id="671267"/>
    <lineage>
        <taxon>Bacteria</taxon>
        <taxon>Pseudomonadati</taxon>
        <taxon>Bacteroidota</taxon>
        <taxon>Bacteroidia</taxon>
        <taxon>Bacteroidales</taxon>
        <taxon>Bacteroidaceae</taxon>
        <taxon>Phocaeicola</taxon>
    </lineage>
</organism>
<name>R9I935_9BACT</name>
<dbReference type="EMBL" id="ASSP01000009">
    <property type="protein sequence ID" value="EOS13365.1"/>
    <property type="molecule type" value="Genomic_DNA"/>
</dbReference>
<gene>
    <name evidence="1" type="ORF">C802_01203</name>
</gene>
<reference evidence="1 2" key="1">
    <citation type="submission" date="2013-04" db="EMBL/GenBank/DDBJ databases">
        <title>The Genome Sequence of Bacteroides massiliensis dnLKV3.</title>
        <authorList>
            <consortium name="The Broad Institute Genomics Platform"/>
            <consortium name="The Broad Institute Genome Sequencing Center for Infectious Disease"/>
            <person name="Earl A."/>
            <person name="Xavier R."/>
            <person name="Kuhn K."/>
            <person name="Stappenbeck T."/>
            <person name="Walker B."/>
            <person name="Young S."/>
            <person name="Zeng Q."/>
            <person name="Gargeya S."/>
            <person name="Fitzgerald M."/>
            <person name="Haas B."/>
            <person name="Abouelleil A."/>
            <person name="Allen A.W."/>
            <person name="Alvarado L."/>
            <person name="Arachchi H.M."/>
            <person name="Berlin A.M."/>
            <person name="Chapman S.B."/>
            <person name="Gainer-Dewar J."/>
            <person name="Goldberg J."/>
            <person name="Griggs A."/>
            <person name="Gujja S."/>
            <person name="Hansen M."/>
            <person name="Howarth C."/>
            <person name="Imamovic A."/>
            <person name="Ireland A."/>
            <person name="Larimer J."/>
            <person name="McCowan C."/>
            <person name="Murphy C."/>
            <person name="Pearson M."/>
            <person name="Poon T.W."/>
            <person name="Priest M."/>
            <person name="Roberts A."/>
            <person name="Saif S."/>
            <person name="Shea T."/>
            <person name="Sisk P."/>
            <person name="Sykes S."/>
            <person name="Wortman J."/>
            <person name="Nusbaum C."/>
            <person name="Birren B."/>
        </authorList>
    </citation>
    <scope>NUCLEOTIDE SEQUENCE [LARGE SCALE GENOMIC DNA]</scope>
    <source>
        <strain evidence="2">dnLKV3</strain>
    </source>
</reference>
<dbReference type="GeneID" id="82155007"/>
<dbReference type="RefSeq" id="WP_016275623.1">
    <property type="nucleotide sequence ID" value="NZ_CAOOJZ010000097.1"/>
</dbReference>
<dbReference type="HOGENOM" id="CLU_070308_0_0_10"/>
<protein>
    <recommendedName>
        <fullName evidence="3">6-bladed beta-propeller</fullName>
    </recommendedName>
</protein>
<dbReference type="SUPFAM" id="SSF50969">
    <property type="entry name" value="YVTN repeat-like/Quinoprotein amine dehydrogenase"/>
    <property type="match status" value="1"/>
</dbReference>
<dbReference type="InterPro" id="IPR011044">
    <property type="entry name" value="Quino_amine_DH_bsu"/>
</dbReference>
<sequence>MDEIDLHVDMGKFYAVISCILSSLLLFNGCNAREEGKLQFPALSELTADSLIVPPVLLSVTRLFIAKDMLVTYEQKKDTMFSFWSLPKCNYLFSAGCRGEGPDEFLMLDRTFIATSNGFKTFEIASNRVKEITVDSTGYFKVDVIKQLEVDQRGLNRFLFLLNNTYCFVSDNEDFEYGLFDQSGNIQHFSDYPIDLLQKNKDEINRFVYNKLTIANPVGDRFAAFYAYAKLCRIYNNNGKLLNETLLESSPNSVSENRYAFYQYYPCMDADYIYILTTENKRKILEVWNWDGVPIAHYLLDKDIVNITVSSNKIYAVDNKNERVIYTYSLADIINKDKS</sequence>
<evidence type="ECO:0008006" key="3">
    <source>
        <dbReference type="Google" id="ProtNLM"/>
    </source>
</evidence>
<keyword evidence="2" id="KW-1185">Reference proteome</keyword>
<dbReference type="AlphaFoldDB" id="R9I935"/>
<dbReference type="PATRIC" id="fig|1235788.3.peg.1229"/>
<dbReference type="STRING" id="1235788.C802_01203"/>